<proteinExistence type="predicted"/>
<evidence type="ECO:0000313" key="2">
    <source>
        <dbReference type="Proteomes" id="UP000540506"/>
    </source>
</evidence>
<gene>
    <name evidence="1" type="ORF">FHR34_008275</name>
</gene>
<dbReference type="RefSeq" id="WP_184947340.1">
    <property type="nucleotide sequence ID" value="NZ_JACHJV010000004.1"/>
</dbReference>
<dbReference type="EMBL" id="JACHJV010000004">
    <property type="protein sequence ID" value="MBB4929176.1"/>
    <property type="molecule type" value="Genomic_DNA"/>
</dbReference>
<keyword evidence="2" id="KW-1185">Reference proteome</keyword>
<dbReference type="AlphaFoldDB" id="A0A7W7W034"/>
<name>A0A7W7W034_KITKI</name>
<sequence length="119" mass="12179">MHDYSDLDSRYAAVTARTDGACGCGPDSPGGCGSRKAHARTASSCTYRPGAGRPEPLVVVPIDPDTPLAVAAGLGPDDLIALCRACYTTRTNAAAARAAARHAERLAAAQTSIFDFDAA</sequence>
<comment type="caution">
    <text evidence="1">The sequence shown here is derived from an EMBL/GenBank/DDBJ whole genome shotgun (WGS) entry which is preliminary data.</text>
</comment>
<reference evidence="1 2" key="1">
    <citation type="submission" date="2020-08" db="EMBL/GenBank/DDBJ databases">
        <title>Sequencing the genomes of 1000 actinobacteria strains.</title>
        <authorList>
            <person name="Klenk H.-P."/>
        </authorList>
    </citation>
    <scope>NUCLEOTIDE SEQUENCE [LARGE SCALE GENOMIC DNA]</scope>
    <source>
        <strain evidence="1 2">DSM 41654</strain>
    </source>
</reference>
<accession>A0A7W7W034</accession>
<dbReference type="Proteomes" id="UP000540506">
    <property type="component" value="Unassembled WGS sequence"/>
</dbReference>
<evidence type="ECO:0000313" key="1">
    <source>
        <dbReference type="EMBL" id="MBB4929176.1"/>
    </source>
</evidence>
<protein>
    <submittedName>
        <fullName evidence="1">Uncharacterized protein</fullName>
    </submittedName>
</protein>
<organism evidence="1 2">
    <name type="scientific">Kitasatospora kifunensis</name>
    <name type="common">Streptomyces kifunensis</name>
    <dbReference type="NCBI Taxonomy" id="58351"/>
    <lineage>
        <taxon>Bacteria</taxon>
        <taxon>Bacillati</taxon>
        <taxon>Actinomycetota</taxon>
        <taxon>Actinomycetes</taxon>
        <taxon>Kitasatosporales</taxon>
        <taxon>Streptomycetaceae</taxon>
        <taxon>Kitasatospora</taxon>
    </lineage>
</organism>